<comment type="caution">
    <text evidence="1">The sequence shown here is derived from an EMBL/GenBank/DDBJ whole genome shotgun (WGS) entry which is preliminary data.</text>
</comment>
<name>A0A427AYA1_ENSVE</name>
<dbReference type="Proteomes" id="UP000287651">
    <property type="component" value="Unassembled WGS sequence"/>
</dbReference>
<gene>
    <name evidence="1" type="ORF">B296_00018734</name>
</gene>
<organism evidence="1 2">
    <name type="scientific">Ensete ventricosum</name>
    <name type="common">Abyssinian banana</name>
    <name type="synonym">Musa ensete</name>
    <dbReference type="NCBI Taxonomy" id="4639"/>
    <lineage>
        <taxon>Eukaryota</taxon>
        <taxon>Viridiplantae</taxon>
        <taxon>Streptophyta</taxon>
        <taxon>Embryophyta</taxon>
        <taxon>Tracheophyta</taxon>
        <taxon>Spermatophyta</taxon>
        <taxon>Magnoliopsida</taxon>
        <taxon>Liliopsida</taxon>
        <taxon>Zingiberales</taxon>
        <taxon>Musaceae</taxon>
        <taxon>Ensete</taxon>
    </lineage>
</organism>
<evidence type="ECO:0000313" key="2">
    <source>
        <dbReference type="Proteomes" id="UP000287651"/>
    </source>
</evidence>
<dbReference type="AlphaFoldDB" id="A0A427AYA1"/>
<accession>A0A427AYA1</accession>
<dbReference type="EMBL" id="AMZH03000960">
    <property type="protein sequence ID" value="RRT81230.1"/>
    <property type="molecule type" value="Genomic_DNA"/>
</dbReference>
<reference evidence="1 2" key="1">
    <citation type="journal article" date="2014" name="Agronomy (Basel)">
        <title>A Draft Genome Sequence for Ensete ventricosum, the Drought-Tolerant Tree Against Hunger.</title>
        <authorList>
            <person name="Harrison J."/>
            <person name="Moore K.A."/>
            <person name="Paszkiewicz K."/>
            <person name="Jones T."/>
            <person name="Grant M."/>
            <person name="Ambacheew D."/>
            <person name="Muzemil S."/>
            <person name="Studholme D.J."/>
        </authorList>
    </citation>
    <scope>NUCLEOTIDE SEQUENCE [LARGE SCALE GENOMIC DNA]</scope>
</reference>
<proteinExistence type="predicted"/>
<sequence>MRQPPPLLAGECTTAAYARLLPMRGHHLSAASACRRSLPPSRSLLLACGRYSVEVLPQPLPLCNSVAVTTASSSNAATTIIPSDAA</sequence>
<protein>
    <submittedName>
        <fullName evidence="1">Uncharacterized protein</fullName>
    </submittedName>
</protein>
<evidence type="ECO:0000313" key="1">
    <source>
        <dbReference type="EMBL" id="RRT81230.1"/>
    </source>
</evidence>